<organism evidence="1">
    <name type="scientific">marine sediment metagenome</name>
    <dbReference type="NCBI Taxonomy" id="412755"/>
    <lineage>
        <taxon>unclassified sequences</taxon>
        <taxon>metagenomes</taxon>
        <taxon>ecological metagenomes</taxon>
    </lineage>
</organism>
<dbReference type="EMBL" id="LAZR01055020">
    <property type="protein sequence ID" value="KKK77294.1"/>
    <property type="molecule type" value="Genomic_DNA"/>
</dbReference>
<accession>A0A0F9AFK1</accession>
<protein>
    <submittedName>
        <fullName evidence="1">Uncharacterized protein</fullName>
    </submittedName>
</protein>
<proteinExistence type="predicted"/>
<evidence type="ECO:0000313" key="1">
    <source>
        <dbReference type="EMBL" id="KKK77294.1"/>
    </source>
</evidence>
<name>A0A0F9AFK1_9ZZZZ</name>
<comment type="caution">
    <text evidence="1">The sequence shown here is derived from an EMBL/GenBank/DDBJ whole genome shotgun (WGS) entry which is preliminary data.</text>
</comment>
<sequence length="141" mass="14457">MPTRDIRSDLLPQLAMNQNITSNTTTNGFIFDTANFDGGIVFTLALTAFTDGTYTPSFEEGEDAGLSDAATVPAASIIGTTAGAVLTALTAEGDILPSLGLVGTKRFVRLVITSTGVTTGADLVSEVLQSAEIKPDTGLSA</sequence>
<gene>
    <name evidence="1" type="ORF">LCGC14_2855050</name>
</gene>
<dbReference type="AlphaFoldDB" id="A0A0F9AFK1"/>
<reference evidence="1" key="1">
    <citation type="journal article" date="2015" name="Nature">
        <title>Complex archaea that bridge the gap between prokaryotes and eukaryotes.</title>
        <authorList>
            <person name="Spang A."/>
            <person name="Saw J.H."/>
            <person name="Jorgensen S.L."/>
            <person name="Zaremba-Niedzwiedzka K."/>
            <person name="Martijn J."/>
            <person name="Lind A.E."/>
            <person name="van Eijk R."/>
            <person name="Schleper C."/>
            <person name="Guy L."/>
            <person name="Ettema T.J."/>
        </authorList>
    </citation>
    <scope>NUCLEOTIDE SEQUENCE</scope>
</reference>